<dbReference type="PANTHER" id="PTHR43133">
    <property type="entry name" value="RNA POLYMERASE ECF-TYPE SIGMA FACTO"/>
    <property type="match status" value="1"/>
</dbReference>
<dbReference type="RefSeq" id="WP_209464411.1">
    <property type="nucleotide sequence ID" value="NZ_CP110224.1"/>
</dbReference>
<dbReference type="InterPro" id="IPR014284">
    <property type="entry name" value="RNA_pol_sigma-70_dom"/>
</dbReference>
<accession>A0ABS4IMX4</accession>
<evidence type="ECO:0000259" key="6">
    <source>
        <dbReference type="Pfam" id="PF04542"/>
    </source>
</evidence>
<dbReference type="SUPFAM" id="SSF88659">
    <property type="entry name" value="Sigma3 and sigma4 domains of RNA polymerase sigma factors"/>
    <property type="match status" value="1"/>
</dbReference>
<evidence type="ECO:0000256" key="5">
    <source>
        <dbReference type="ARBA" id="ARBA00023163"/>
    </source>
</evidence>
<evidence type="ECO:0000313" key="8">
    <source>
        <dbReference type="Proteomes" id="UP001519345"/>
    </source>
</evidence>
<dbReference type="InterPro" id="IPR039425">
    <property type="entry name" value="RNA_pol_sigma-70-like"/>
</dbReference>
<dbReference type="Gene3D" id="1.10.1740.10">
    <property type="match status" value="1"/>
</dbReference>
<dbReference type="Pfam" id="PF04542">
    <property type="entry name" value="Sigma70_r2"/>
    <property type="match status" value="1"/>
</dbReference>
<evidence type="ECO:0000256" key="4">
    <source>
        <dbReference type="ARBA" id="ARBA00023125"/>
    </source>
</evidence>
<proteinExistence type="inferred from homology"/>
<dbReference type="Proteomes" id="UP001519345">
    <property type="component" value="Unassembled WGS sequence"/>
</dbReference>
<dbReference type="InterPro" id="IPR013325">
    <property type="entry name" value="RNA_pol_sigma_r2"/>
</dbReference>
<name>A0ABS4IMX4_9BACI</name>
<dbReference type="SUPFAM" id="SSF88946">
    <property type="entry name" value="Sigma2 domain of RNA polymerase sigma factors"/>
    <property type="match status" value="1"/>
</dbReference>
<reference evidence="7 8" key="1">
    <citation type="submission" date="2021-03" db="EMBL/GenBank/DDBJ databases">
        <title>Genomic Encyclopedia of Type Strains, Phase IV (KMG-IV): sequencing the most valuable type-strain genomes for metagenomic binning, comparative biology and taxonomic classification.</title>
        <authorList>
            <person name="Goeker M."/>
        </authorList>
    </citation>
    <scope>NUCLEOTIDE SEQUENCE [LARGE SCALE GENOMIC DNA]</scope>
    <source>
        <strain evidence="7 8">DSM 25609</strain>
    </source>
</reference>
<evidence type="ECO:0000256" key="3">
    <source>
        <dbReference type="ARBA" id="ARBA00023082"/>
    </source>
</evidence>
<keyword evidence="4" id="KW-0238">DNA-binding</keyword>
<comment type="caution">
    <text evidence="7">The sequence shown here is derived from an EMBL/GenBank/DDBJ whole genome shotgun (WGS) entry which is preliminary data.</text>
</comment>
<evidence type="ECO:0000313" key="7">
    <source>
        <dbReference type="EMBL" id="MBP1971349.1"/>
    </source>
</evidence>
<feature type="domain" description="RNA polymerase sigma-70 region 2" evidence="6">
    <location>
        <begin position="15"/>
        <end position="80"/>
    </location>
</feature>
<dbReference type="InterPro" id="IPR013324">
    <property type="entry name" value="RNA_pol_sigma_r3/r4-like"/>
</dbReference>
<sequence>MKQPYLNLTFDEVVVQHEAMIYYHLHKLCIIDNQEDFYQEGLCAMWEAYQKYRPDKGLLGTYFNSIIRNRLIDLIRKRTRDKHNNNIFYHEESKLQESGNRCRNGKLPISSLTDSPIKDTYVWEQVKSKLTINQWKWIQFHIVMDMPIKEIAMQEGVTIDAVKSWARQTKKKLMNEPIKEMIMDSL</sequence>
<keyword evidence="5" id="KW-0804">Transcription</keyword>
<evidence type="ECO:0000256" key="2">
    <source>
        <dbReference type="ARBA" id="ARBA00023015"/>
    </source>
</evidence>
<evidence type="ECO:0000256" key="1">
    <source>
        <dbReference type="ARBA" id="ARBA00010641"/>
    </source>
</evidence>
<gene>
    <name evidence="7" type="ORF">J2Z83_003488</name>
</gene>
<dbReference type="InterPro" id="IPR007627">
    <property type="entry name" value="RNA_pol_sigma70_r2"/>
</dbReference>
<dbReference type="PANTHER" id="PTHR43133:SF8">
    <property type="entry name" value="RNA POLYMERASE SIGMA FACTOR HI_1459-RELATED"/>
    <property type="match status" value="1"/>
</dbReference>
<organism evidence="7 8">
    <name type="scientific">Virgibacillus natechei</name>
    <dbReference type="NCBI Taxonomy" id="1216297"/>
    <lineage>
        <taxon>Bacteria</taxon>
        <taxon>Bacillati</taxon>
        <taxon>Bacillota</taxon>
        <taxon>Bacilli</taxon>
        <taxon>Bacillales</taxon>
        <taxon>Bacillaceae</taxon>
        <taxon>Virgibacillus</taxon>
    </lineage>
</organism>
<keyword evidence="3" id="KW-0731">Sigma factor</keyword>
<protein>
    <submittedName>
        <fullName evidence="7">RNA polymerase sigma factor (Sigma-70 family)</fullName>
    </submittedName>
</protein>
<keyword evidence="2" id="KW-0805">Transcription regulation</keyword>
<keyword evidence="8" id="KW-1185">Reference proteome</keyword>
<dbReference type="NCBIfam" id="TIGR02937">
    <property type="entry name" value="sigma70-ECF"/>
    <property type="match status" value="1"/>
</dbReference>
<dbReference type="EMBL" id="JAGGKX010000024">
    <property type="protein sequence ID" value="MBP1971349.1"/>
    <property type="molecule type" value="Genomic_DNA"/>
</dbReference>
<comment type="similarity">
    <text evidence="1">Belongs to the sigma-70 factor family. ECF subfamily.</text>
</comment>